<keyword evidence="1" id="KW-0677">Repeat</keyword>
<evidence type="ECO:0000256" key="3">
    <source>
        <dbReference type="PROSITE-ProRule" id="PRU00176"/>
    </source>
</evidence>
<feature type="domain" description="RRM" evidence="6">
    <location>
        <begin position="231"/>
        <end position="305"/>
    </location>
</feature>
<sequence length="891" mass="95070">MQSSNTQLSSRSPDPLSPSLSLQNSQSPTRSSSSSSHSQTPLSLRPAFASIPRDASPFSQATKPSTPTASAMPAHHVMQSTPPLTPPSSLSPTSSIASTVSLGSTLSLSAPQFQTSILDAPIDIHTLTISDSANSMTHNVSEPLPKARTPTGPVQHSPGNMLDLSMGNAMLTEGPTPTQESFGLMHSTTGVPSSTMLSSASSQSMASMTTSTTTSDLDSTYAADLDTERTPNVYINGLPPNFPEDHLYAMTKDFGEVISVRTFTRHVSDKPSGYGFVLFGSVDAAGRCIEALRKLRHLHPSFSKRVHKIPGTIYGSVPSATSDSGISLSSLSDSGSADTPTNTFKTRMERLQDRSSTNLYMEGLPLDIDEPTLSALVSPYKILSSRFFQTRLSNPPRIIAFVRLESRTAAEEVIERLHGRMVRGWRDPGCRISVRFADNSEQRELRRVERMSRDGENSPARITIAQAALLNLKGGSLQGTSPRMTGSAFGGLSPTFNTNMALINDGVYGSQLQGYGQELVNPVLQSLGVDRLGSQYDGLNAQAAESQLQTYGTRPKAAVRTHDGFTSYERLLLQAHLQRQQEELAAASAELDSLRVQTSTGLGSNAALTLGGPPLSISSGRRNPELMTAVSEDEFHAGAAHRQQLPFADSRSAAVEIKVPPSRQALDLPDAKANFTRQRNQTHAEARAQANANVNQSHPVHARSTTLPSQYTTRDRSSGGTFLNSTTSEGNTLRNMNVKSSFDSKKNITYPSNNRNLSGNNVNTNTITNSNNNDSKHLISNNDLDHTQRDIAPPYIAQQTSTAVPSNTKNGHTRIDTSLTGLLTASRTPATSTRTPATLSPATPYSAFAETYDGPAPSVVVPGAIAVGESNVQKEVGLGIGGGAGKDINVA</sequence>
<feature type="region of interest" description="Disordered" evidence="5">
    <location>
        <begin position="680"/>
        <end position="730"/>
    </location>
</feature>
<evidence type="ECO:0000259" key="6">
    <source>
        <dbReference type="PROSITE" id="PS50102"/>
    </source>
</evidence>
<evidence type="ECO:0000256" key="2">
    <source>
        <dbReference type="ARBA" id="ARBA00022884"/>
    </source>
</evidence>
<feature type="coiled-coil region" evidence="4">
    <location>
        <begin position="570"/>
        <end position="597"/>
    </location>
</feature>
<name>A0AAW0FQ05_9APHY</name>
<evidence type="ECO:0000256" key="4">
    <source>
        <dbReference type="SAM" id="Coils"/>
    </source>
</evidence>
<dbReference type="SUPFAM" id="SSF54928">
    <property type="entry name" value="RNA-binding domain, RBD"/>
    <property type="match status" value="2"/>
</dbReference>
<evidence type="ECO:0000313" key="8">
    <source>
        <dbReference type="Proteomes" id="UP001385951"/>
    </source>
</evidence>
<dbReference type="PANTHER" id="PTHR24012">
    <property type="entry name" value="RNA BINDING PROTEIN"/>
    <property type="match status" value="1"/>
</dbReference>
<dbReference type="Proteomes" id="UP001385951">
    <property type="component" value="Unassembled WGS sequence"/>
</dbReference>
<keyword evidence="2 3" id="KW-0694">RNA-binding</keyword>
<dbReference type="SMART" id="SM00360">
    <property type="entry name" value="RRM"/>
    <property type="match status" value="2"/>
</dbReference>
<gene>
    <name evidence="7" type="ORF">QCA50_013801</name>
</gene>
<accession>A0AAW0FQ05</accession>
<protein>
    <recommendedName>
        <fullName evidence="6">RRM domain-containing protein</fullName>
    </recommendedName>
</protein>
<evidence type="ECO:0000256" key="5">
    <source>
        <dbReference type="SAM" id="MobiDB-lite"/>
    </source>
</evidence>
<feature type="region of interest" description="Disordered" evidence="5">
    <location>
        <begin position="1"/>
        <end position="94"/>
    </location>
</feature>
<dbReference type="GO" id="GO:0003723">
    <property type="term" value="F:RNA binding"/>
    <property type="evidence" value="ECO:0007669"/>
    <property type="project" value="UniProtKB-UniRule"/>
</dbReference>
<dbReference type="Pfam" id="PF00076">
    <property type="entry name" value="RRM_1"/>
    <property type="match status" value="2"/>
</dbReference>
<dbReference type="InterPro" id="IPR035979">
    <property type="entry name" value="RBD_domain_sf"/>
</dbReference>
<dbReference type="Gene3D" id="3.30.70.330">
    <property type="match status" value="2"/>
</dbReference>
<feature type="compositionally biased region" description="Low complexity" evidence="5">
    <location>
        <begin position="7"/>
        <end position="45"/>
    </location>
</feature>
<feature type="domain" description="RRM" evidence="6">
    <location>
        <begin position="357"/>
        <end position="439"/>
    </location>
</feature>
<dbReference type="PROSITE" id="PS50102">
    <property type="entry name" value="RRM"/>
    <property type="match status" value="2"/>
</dbReference>
<keyword evidence="8" id="KW-1185">Reference proteome</keyword>
<feature type="compositionally biased region" description="Polar residues" evidence="5">
    <location>
        <begin position="57"/>
        <end position="69"/>
    </location>
</feature>
<proteinExistence type="predicted"/>
<evidence type="ECO:0000313" key="7">
    <source>
        <dbReference type="EMBL" id="KAK7683128.1"/>
    </source>
</evidence>
<dbReference type="InterPro" id="IPR000504">
    <property type="entry name" value="RRM_dom"/>
</dbReference>
<evidence type="ECO:0000256" key="1">
    <source>
        <dbReference type="ARBA" id="ARBA00022737"/>
    </source>
</evidence>
<dbReference type="EMBL" id="JASBNA010000032">
    <property type="protein sequence ID" value="KAK7683128.1"/>
    <property type="molecule type" value="Genomic_DNA"/>
</dbReference>
<dbReference type="AlphaFoldDB" id="A0AAW0FQ05"/>
<feature type="compositionally biased region" description="Polar residues" evidence="5">
    <location>
        <begin position="690"/>
        <end position="730"/>
    </location>
</feature>
<keyword evidence="4" id="KW-0175">Coiled coil</keyword>
<dbReference type="InterPro" id="IPR012677">
    <property type="entry name" value="Nucleotide-bd_a/b_plait_sf"/>
</dbReference>
<reference evidence="7 8" key="1">
    <citation type="submission" date="2022-09" db="EMBL/GenBank/DDBJ databases">
        <authorList>
            <person name="Palmer J.M."/>
        </authorList>
    </citation>
    <scope>NUCLEOTIDE SEQUENCE [LARGE SCALE GENOMIC DNA]</scope>
    <source>
        <strain evidence="7 8">DSM 7382</strain>
    </source>
</reference>
<organism evidence="7 8">
    <name type="scientific">Cerrena zonata</name>
    <dbReference type="NCBI Taxonomy" id="2478898"/>
    <lineage>
        <taxon>Eukaryota</taxon>
        <taxon>Fungi</taxon>
        <taxon>Dikarya</taxon>
        <taxon>Basidiomycota</taxon>
        <taxon>Agaricomycotina</taxon>
        <taxon>Agaricomycetes</taxon>
        <taxon>Polyporales</taxon>
        <taxon>Cerrenaceae</taxon>
        <taxon>Cerrena</taxon>
    </lineage>
</organism>
<comment type="caution">
    <text evidence="7">The sequence shown here is derived from an EMBL/GenBank/DDBJ whole genome shotgun (WGS) entry which is preliminary data.</text>
</comment>